<dbReference type="GO" id="GO:0003677">
    <property type="term" value="F:DNA binding"/>
    <property type="evidence" value="ECO:0007669"/>
    <property type="project" value="UniProtKB-KW"/>
</dbReference>
<keyword evidence="5" id="KW-0539">Nucleus</keyword>
<reference evidence="8 9" key="1">
    <citation type="submission" date="2020-08" db="EMBL/GenBank/DDBJ databases">
        <title>Plant Genome Project.</title>
        <authorList>
            <person name="Zhang R.-G."/>
        </authorList>
    </citation>
    <scope>NUCLEOTIDE SEQUENCE [LARGE SCALE GENOMIC DNA]</scope>
    <source>
        <tissue evidence="8">Rhizome</tissue>
    </source>
</reference>
<evidence type="ECO:0000256" key="5">
    <source>
        <dbReference type="ARBA" id="ARBA00023242"/>
    </source>
</evidence>
<dbReference type="InterPro" id="IPR001471">
    <property type="entry name" value="AP2/ERF_dom"/>
</dbReference>
<evidence type="ECO:0000256" key="6">
    <source>
        <dbReference type="SAM" id="MobiDB-lite"/>
    </source>
</evidence>
<feature type="domain" description="AP2/ERF" evidence="7">
    <location>
        <begin position="60"/>
        <end position="117"/>
    </location>
</feature>
<comment type="subcellular location">
    <subcellularLocation>
        <location evidence="1">Nucleus</location>
    </subcellularLocation>
</comment>
<dbReference type="FunFam" id="3.30.730.10:FF:000001">
    <property type="entry name" value="Ethylene-responsive transcription factor 2"/>
    <property type="match status" value="1"/>
</dbReference>
<dbReference type="SUPFAM" id="SSF54171">
    <property type="entry name" value="DNA-binding domain"/>
    <property type="match status" value="1"/>
</dbReference>
<keyword evidence="2" id="KW-0805">Transcription regulation</keyword>
<dbReference type="GO" id="GO:0003700">
    <property type="term" value="F:DNA-binding transcription factor activity"/>
    <property type="evidence" value="ECO:0007669"/>
    <property type="project" value="InterPro"/>
</dbReference>
<feature type="region of interest" description="Disordered" evidence="6">
    <location>
        <begin position="1"/>
        <end position="62"/>
    </location>
</feature>
<dbReference type="PRINTS" id="PR00367">
    <property type="entry name" value="ETHRSPELEMNT"/>
</dbReference>
<dbReference type="EMBL" id="JACMSC010000002">
    <property type="protein sequence ID" value="KAG6533928.1"/>
    <property type="molecule type" value="Genomic_DNA"/>
</dbReference>
<dbReference type="PANTHER" id="PTHR31677:SF49">
    <property type="entry name" value="ETHYLENE-RESPONSIVE TRANSCRIPTION FACTOR ERF086"/>
    <property type="match status" value="1"/>
</dbReference>
<gene>
    <name evidence="8" type="ORF">ZIOFF_007807</name>
</gene>
<feature type="compositionally biased region" description="Polar residues" evidence="6">
    <location>
        <begin position="1"/>
        <end position="33"/>
    </location>
</feature>
<keyword evidence="9" id="KW-1185">Reference proteome</keyword>
<evidence type="ECO:0000259" key="7">
    <source>
        <dbReference type="PROSITE" id="PS51032"/>
    </source>
</evidence>
<dbReference type="GO" id="GO:0005634">
    <property type="term" value="C:nucleus"/>
    <property type="evidence" value="ECO:0007669"/>
    <property type="project" value="UniProtKB-SubCell"/>
</dbReference>
<dbReference type="SMART" id="SM00380">
    <property type="entry name" value="AP2"/>
    <property type="match status" value="1"/>
</dbReference>
<dbReference type="CDD" id="cd00018">
    <property type="entry name" value="AP2"/>
    <property type="match status" value="1"/>
</dbReference>
<dbReference type="PANTHER" id="PTHR31677">
    <property type="entry name" value="AP2 DOMAIN CLASS TRANSCRIPTION FACTOR"/>
    <property type="match status" value="1"/>
</dbReference>
<dbReference type="Proteomes" id="UP000734854">
    <property type="component" value="Unassembled WGS sequence"/>
</dbReference>
<evidence type="ECO:0000256" key="4">
    <source>
        <dbReference type="ARBA" id="ARBA00023163"/>
    </source>
</evidence>
<evidence type="ECO:0000256" key="1">
    <source>
        <dbReference type="ARBA" id="ARBA00004123"/>
    </source>
</evidence>
<organism evidence="8 9">
    <name type="scientific">Zingiber officinale</name>
    <name type="common">Ginger</name>
    <name type="synonym">Amomum zingiber</name>
    <dbReference type="NCBI Taxonomy" id="94328"/>
    <lineage>
        <taxon>Eukaryota</taxon>
        <taxon>Viridiplantae</taxon>
        <taxon>Streptophyta</taxon>
        <taxon>Embryophyta</taxon>
        <taxon>Tracheophyta</taxon>
        <taxon>Spermatophyta</taxon>
        <taxon>Magnoliopsida</taxon>
        <taxon>Liliopsida</taxon>
        <taxon>Zingiberales</taxon>
        <taxon>Zingiberaceae</taxon>
        <taxon>Zingiber</taxon>
    </lineage>
</organism>
<evidence type="ECO:0000313" key="8">
    <source>
        <dbReference type="EMBL" id="KAG6533928.1"/>
    </source>
</evidence>
<feature type="compositionally biased region" description="Low complexity" evidence="6">
    <location>
        <begin position="34"/>
        <end position="46"/>
    </location>
</feature>
<comment type="caution">
    <text evidence="8">The sequence shown here is derived from an EMBL/GenBank/DDBJ whole genome shotgun (WGS) entry which is preliminary data.</text>
</comment>
<dbReference type="AlphaFoldDB" id="A0A8J5HRU1"/>
<feature type="region of interest" description="Disordered" evidence="6">
    <location>
        <begin position="212"/>
        <end position="251"/>
    </location>
</feature>
<sequence>MSSSKSTDNATVKAQGCNVDTTTSMMDFSQAQNSHSSSSSSSSPSSGERRGRRKPVEPGRFLGVRRRPWGRYAAEIRDPTTKERHWLGTFDTAQEAALAYDRAALAMKGSQARTNFIYSDTPITTFQYSLLPPLHAQSFNIPQPPRHGHLIGGILPVDQPADHAAFSIQSHRHSISAPSRRAAADNKNHDMEISDDFLFYDDTRSGYLSSVVQESCRRSSNSRKHSTESNAPPVPSQLQSQASTSSNSNADDQLISDMSKGFWMDEPVWELSFPDSNGINLDNLGNSLPKISDSYDLFANSMRSACLSEHVLIFFSRAFLCLPGKKVKQHHMNEGAVLDLILKPVHDTSLVLQLYIWAAEHYFLPPFPKNIKHRGLDDSSCKSIFKFNYEDLIVIGFFGS</sequence>
<evidence type="ECO:0000313" key="9">
    <source>
        <dbReference type="Proteomes" id="UP000734854"/>
    </source>
</evidence>
<dbReference type="Gene3D" id="3.30.730.10">
    <property type="entry name" value="AP2/ERF domain"/>
    <property type="match status" value="1"/>
</dbReference>
<evidence type="ECO:0000256" key="2">
    <source>
        <dbReference type="ARBA" id="ARBA00023015"/>
    </source>
</evidence>
<dbReference type="PROSITE" id="PS51032">
    <property type="entry name" value="AP2_ERF"/>
    <property type="match status" value="1"/>
</dbReference>
<evidence type="ECO:0000256" key="3">
    <source>
        <dbReference type="ARBA" id="ARBA00023125"/>
    </source>
</evidence>
<accession>A0A8J5HRU1</accession>
<protein>
    <recommendedName>
        <fullName evidence="7">AP2/ERF domain-containing protein</fullName>
    </recommendedName>
</protein>
<dbReference type="Pfam" id="PF00847">
    <property type="entry name" value="AP2"/>
    <property type="match status" value="1"/>
</dbReference>
<dbReference type="InterPro" id="IPR016177">
    <property type="entry name" value="DNA-bd_dom_sf"/>
</dbReference>
<keyword evidence="4" id="KW-0804">Transcription</keyword>
<proteinExistence type="predicted"/>
<name>A0A8J5HRU1_ZINOF</name>
<dbReference type="InterPro" id="IPR036955">
    <property type="entry name" value="AP2/ERF_dom_sf"/>
</dbReference>
<keyword evidence="3" id="KW-0238">DNA-binding</keyword>
<feature type="compositionally biased region" description="Low complexity" evidence="6">
    <location>
        <begin position="236"/>
        <end position="251"/>
    </location>
</feature>